<sequence>MKTLTYTLLLILGLNQAKAQTVDSVLNLTKSQNKTLKVHQAETDASKMAFRTGLNPENPTAEYEILFGTPKDAGNQQDFAITQRFDFPSSYTYRKQASNEKIKQADFIAKAKGQELLLNVKLDWLQWVYLNQLNLTYAERVKAVEKLHTAYQKKMSAGDGNILDFNKIKLLLLETKTQLKRNEQQKEQLKQKFVTYTGGSSVAIDTKVYPENPSIPSFEILDSLIEANDPLLKIYATQQTIAAKETALNKALTLPGFEAGYHSQSILGQKYQGIHVGLSIPLWEKKNAVKQKKLEQLVAENRMTDHRLEHMQENRVYYQQYEEATYLLGEYKGLLDQLKSEPLLEKALRFGEISVIQYYNEILSLYKTRDAYLEYGLQQQQAIARLFKCKL</sequence>
<dbReference type="RefSeq" id="WP_136879224.1">
    <property type="nucleotide sequence ID" value="NZ_SWDX01000002.1"/>
</dbReference>
<proteinExistence type="predicted"/>
<name>A0A4U1GKR4_9SPHI</name>
<protein>
    <submittedName>
        <fullName evidence="2">TolC family protein</fullName>
    </submittedName>
</protein>
<evidence type="ECO:0000256" key="1">
    <source>
        <dbReference type="SAM" id="SignalP"/>
    </source>
</evidence>
<dbReference type="Gene3D" id="1.20.1600.10">
    <property type="entry name" value="Outer membrane efflux proteins (OEP)"/>
    <property type="match status" value="1"/>
</dbReference>
<keyword evidence="1" id="KW-0732">Signal</keyword>
<dbReference type="Proteomes" id="UP000309594">
    <property type="component" value="Unassembled WGS sequence"/>
</dbReference>
<dbReference type="PANTHER" id="PTHR30203:SF24">
    <property type="entry name" value="BLR4935 PROTEIN"/>
    <property type="match status" value="1"/>
</dbReference>
<dbReference type="AlphaFoldDB" id="A0A4U1GKR4"/>
<reference evidence="2 3" key="1">
    <citation type="submission" date="2019-04" db="EMBL/GenBank/DDBJ databases">
        <title>Pedobacter sp. RP-1-16 sp. nov., isolated from Arctic soil.</title>
        <authorList>
            <person name="Dahal R.H."/>
            <person name="Kim D.-U."/>
        </authorList>
    </citation>
    <scope>NUCLEOTIDE SEQUENCE [LARGE SCALE GENOMIC DNA]</scope>
    <source>
        <strain evidence="2 3">RP-1-16</strain>
    </source>
</reference>
<dbReference type="InterPro" id="IPR010131">
    <property type="entry name" value="MdtP/NodT-like"/>
</dbReference>
<dbReference type="EMBL" id="SWDX01000002">
    <property type="protein sequence ID" value="TKC63553.1"/>
    <property type="molecule type" value="Genomic_DNA"/>
</dbReference>
<dbReference type="PANTHER" id="PTHR30203">
    <property type="entry name" value="OUTER MEMBRANE CATION EFFLUX PROTEIN"/>
    <property type="match status" value="1"/>
</dbReference>
<feature type="signal peptide" evidence="1">
    <location>
        <begin position="1"/>
        <end position="19"/>
    </location>
</feature>
<organism evidence="2 3">
    <name type="scientific">Pedobacter hiemivivus</name>
    <dbReference type="NCBI Taxonomy" id="2530454"/>
    <lineage>
        <taxon>Bacteria</taxon>
        <taxon>Pseudomonadati</taxon>
        <taxon>Bacteroidota</taxon>
        <taxon>Sphingobacteriia</taxon>
        <taxon>Sphingobacteriales</taxon>
        <taxon>Sphingobacteriaceae</taxon>
        <taxon>Pedobacter</taxon>
    </lineage>
</organism>
<feature type="chain" id="PRO_5020980104" evidence="1">
    <location>
        <begin position="20"/>
        <end position="391"/>
    </location>
</feature>
<evidence type="ECO:0000313" key="3">
    <source>
        <dbReference type="Proteomes" id="UP000309594"/>
    </source>
</evidence>
<gene>
    <name evidence="2" type="ORF">FBD94_04120</name>
</gene>
<dbReference type="SUPFAM" id="SSF56954">
    <property type="entry name" value="Outer membrane efflux proteins (OEP)"/>
    <property type="match status" value="1"/>
</dbReference>
<dbReference type="GO" id="GO:0015562">
    <property type="term" value="F:efflux transmembrane transporter activity"/>
    <property type="evidence" value="ECO:0007669"/>
    <property type="project" value="InterPro"/>
</dbReference>
<accession>A0A4U1GKR4</accession>
<comment type="caution">
    <text evidence="2">The sequence shown here is derived from an EMBL/GenBank/DDBJ whole genome shotgun (WGS) entry which is preliminary data.</text>
</comment>
<evidence type="ECO:0000313" key="2">
    <source>
        <dbReference type="EMBL" id="TKC63553.1"/>
    </source>
</evidence>